<dbReference type="Gene3D" id="3.90.1170.50">
    <property type="entry name" value="Aldehyde oxidase/xanthine dehydrogenase, a/b hammerhead"/>
    <property type="match status" value="1"/>
</dbReference>
<proteinExistence type="predicted"/>
<dbReference type="PANTHER" id="PTHR47495:SF2">
    <property type="entry name" value="ALDEHYDE DEHYDROGENASE"/>
    <property type="match status" value="1"/>
</dbReference>
<dbReference type="Pfam" id="PF02738">
    <property type="entry name" value="MoCoBD_1"/>
    <property type="match status" value="1"/>
</dbReference>
<dbReference type="Gene3D" id="3.30.365.10">
    <property type="entry name" value="Aldehyde oxidase/xanthine dehydrogenase, molybdopterin binding domain"/>
    <property type="match status" value="4"/>
</dbReference>
<dbReference type="PROSITE" id="PS51318">
    <property type="entry name" value="TAT"/>
    <property type="match status" value="1"/>
</dbReference>
<dbReference type="InterPro" id="IPR000674">
    <property type="entry name" value="Ald_Oxase/Xan_DH_a/b"/>
</dbReference>
<accession>A0ABS9BMB7</accession>
<dbReference type="SUPFAM" id="SSF56003">
    <property type="entry name" value="Molybdenum cofactor-binding domain"/>
    <property type="match status" value="2"/>
</dbReference>
<evidence type="ECO:0000313" key="2">
    <source>
        <dbReference type="EMBL" id="MCF1716780.1"/>
    </source>
</evidence>
<reference evidence="2 3" key="1">
    <citation type="submission" date="2022-01" db="EMBL/GenBank/DDBJ databases">
        <title>Flavihumibacter sp. nov., isolated from sediment of a river.</title>
        <authorList>
            <person name="Liu H."/>
        </authorList>
    </citation>
    <scope>NUCLEOTIDE SEQUENCE [LARGE SCALE GENOMIC DNA]</scope>
    <source>
        <strain evidence="2 3">RY-1</strain>
    </source>
</reference>
<protein>
    <submittedName>
        <fullName evidence="2">Xanthine dehydrogenase family protein molybdopterin-binding subunit</fullName>
    </submittedName>
</protein>
<keyword evidence="3" id="KW-1185">Reference proteome</keyword>
<dbReference type="InterPro" id="IPR012368">
    <property type="entry name" value="OxRdtase_Mopterin-bd_su_IorB"/>
</dbReference>
<dbReference type="EMBL" id="JAKEVY010000006">
    <property type="protein sequence ID" value="MCF1716780.1"/>
    <property type="molecule type" value="Genomic_DNA"/>
</dbReference>
<dbReference type="InterPro" id="IPR046867">
    <property type="entry name" value="AldOxase/xan_DH_MoCoBD2"/>
</dbReference>
<sequence>MRTTLSRRRFLRLSSFTGAGLIIGLNGVDGKAFGQLVNLSNDAELVGVTPFVLIDPKGGITIYNTKPELGQGTFQSIPSLIAEELDLTLDLVTIRQSGGQIELGADQFSGGSASIRTSYTKYRKVGAAAREMLVTAASQAWGVPAQECITENGKVLHKASNRSATYQELAATAAKLEVPKEPKLKDPSKFILLGKRVKRPDIPLKSNGTAVFGIDVEVPGMLYASIERCPVFGGKLISFDDSATKKVKGVQQVITCERLIGKYRFEGVAVLADNYWAAVQGRKALKVKWDYQGYDKFSLTAYEQQLRELAKSEGVVDHTKGDFDKAYAAAPTKLEAFYETPMVSHSPMEPMNCLAHWKENNQIEIWTSTQVPFSIKNSFSKEYKVKPEDITVHVQFNGGGFGRRLYPDYVHEAVQLSKKAGKPVKAIWTREDDTQQGPFRPMTFSAFKGALDANKKPVAFQHKVISPSIGAATNPNYDKTKTDGGMTEGISEQAYEIPNMKNLYVHADMHVPLAAWRAVTSTTLAFSHESFLDEMAVKAGADPMAFRLSMLDSKHSDTKRLLEKLKEVSNWDKPLPAGWGRGVAQWEFFAGLAGNVVEVSKKGDGIKIEKVYAVIDLGTMVNPDMVEAQVEGAIVMAITAAIKNGIRIENGKTIQSNFHNNPILKITETPPIEVFILAEGGEKIKGVGEPGLPPLAPALCNAIFAATGKRIRRLPFDINKI</sequence>
<dbReference type="PIRSF" id="PIRSF036389">
    <property type="entry name" value="IOR_B"/>
    <property type="match status" value="1"/>
</dbReference>
<feature type="domain" description="Aldehyde oxidase/xanthine dehydrogenase a/b hammerhead" evidence="1">
    <location>
        <begin position="207"/>
        <end position="293"/>
    </location>
</feature>
<dbReference type="SMART" id="SM01008">
    <property type="entry name" value="Ald_Xan_dh_C"/>
    <property type="match status" value="1"/>
</dbReference>
<dbReference type="Proteomes" id="UP001200145">
    <property type="component" value="Unassembled WGS sequence"/>
</dbReference>
<dbReference type="RefSeq" id="WP_234868242.1">
    <property type="nucleotide sequence ID" value="NZ_JAKEVY010000006.1"/>
</dbReference>
<comment type="caution">
    <text evidence="2">The sequence shown here is derived from an EMBL/GenBank/DDBJ whole genome shotgun (WGS) entry which is preliminary data.</text>
</comment>
<evidence type="ECO:0000313" key="3">
    <source>
        <dbReference type="Proteomes" id="UP001200145"/>
    </source>
</evidence>
<dbReference type="InterPro" id="IPR037165">
    <property type="entry name" value="AldOxase/xan_DH_Mopterin-bd_sf"/>
</dbReference>
<name>A0ABS9BMB7_9BACT</name>
<dbReference type="PANTHER" id="PTHR47495">
    <property type="entry name" value="ALDEHYDE DEHYDROGENASE"/>
    <property type="match status" value="1"/>
</dbReference>
<dbReference type="InterPro" id="IPR008274">
    <property type="entry name" value="AldOxase/xan_DH_MoCoBD1"/>
</dbReference>
<evidence type="ECO:0000259" key="1">
    <source>
        <dbReference type="SMART" id="SM01008"/>
    </source>
</evidence>
<dbReference type="InterPro" id="IPR052516">
    <property type="entry name" value="N-heterocyclic_Hydroxylase"/>
</dbReference>
<dbReference type="InterPro" id="IPR006311">
    <property type="entry name" value="TAT_signal"/>
</dbReference>
<organism evidence="2 3">
    <name type="scientific">Flavihumibacter fluminis</name>
    <dbReference type="NCBI Taxonomy" id="2909236"/>
    <lineage>
        <taxon>Bacteria</taxon>
        <taxon>Pseudomonadati</taxon>
        <taxon>Bacteroidota</taxon>
        <taxon>Chitinophagia</taxon>
        <taxon>Chitinophagales</taxon>
        <taxon>Chitinophagaceae</taxon>
        <taxon>Flavihumibacter</taxon>
    </lineage>
</organism>
<dbReference type="Pfam" id="PF20256">
    <property type="entry name" value="MoCoBD_2"/>
    <property type="match status" value="2"/>
</dbReference>
<gene>
    <name evidence="2" type="ORF">L0U88_19215</name>
</gene>